<name>A0ABQ0BWA6_9FIRM</name>
<feature type="compositionally biased region" description="Basic and acidic residues" evidence="1">
    <location>
        <begin position="1"/>
        <end position="14"/>
    </location>
</feature>
<evidence type="ECO:0000256" key="1">
    <source>
        <dbReference type="SAM" id="MobiDB-lite"/>
    </source>
</evidence>
<gene>
    <name evidence="2" type="ORF">K340107D12_36100</name>
</gene>
<protein>
    <submittedName>
        <fullName evidence="2">Uncharacterized protein</fullName>
    </submittedName>
</protein>
<reference evidence="2 3" key="1">
    <citation type="submission" date="2024-04" db="EMBL/GenBank/DDBJ databases">
        <title>Defined microbial consortia suppress multidrug-resistant proinflammatory Enterobacteriaceae via ecological control.</title>
        <authorList>
            <person name="Furuichi M."/>
            <person name="Kawaguchi T."/>
            <person name="Pust M."/>
            <person name="Yasuma K."/>
            <person name="Plichta D."/>
            <person name="Hasegawa N."/>
            <person name="Ohya T."/>
            <person name="Bhattarai S."/>
            <person name="Sasajima S."/>
            <person name="Aoto Y."/>
            <person name="Tuganbaev T."/>
            <person name="Yaginuma M."/>
            <person name="Ueda M."/>
            <person name="Okahashi N."/>
            <person name="Amafuji K."/>
            <person name="Kiridooshi Y."/>
            <person name="Sugita K."/>
            <person name="Strazar M."/>
            <person name="Skelly A."/>
            <person name="Suda W."/>
            <person name="Hattori M."/>
            <person name="Nakamoto N."/>
            <person name="Caballero S."/>
            <person name="Norman J."/>
            <person name="Olle B."/>
            <person name="Tanoue T."/>
            <person name="Arita M."/>
            <person name="Bucci V."/>
            <person name="Atarashi K."/>
            <person name="Xavier R."/>
            <person name="Honda K."/>
        </authorList>
    </citation>
    <scope>NUCLEOTIDE SEQUENCE [LARGE SCALE GENOMIC DNA]</scope>
    <source>
        <strain evidence="3">k34-0107-D12</strain>
    </source>
</reference>
<sequence>MERNMKDKNSDLLPKRGNPLNKTVTHKIGGTFYEISTVCGGDELLYDKMERLIKSETVTSPTDREKKVRYNNGSNLVVGRSLQEE</sequence>
<keyword evidence="3" id="KW-1185">Reference proteome</keyword>
<dbReference type="RefSeq" id="WP_227211102.1">
    <property type="nucleotide sequence ID" value="NZ_BAABZQ010000001.1"/>
</dbReference>
<evidence type="ECO:0000313" key="3">
    <source>
        <dbReference type="Proteomes" id="UP001600941"/>
    </source>
</evidence>
<proteinExistence type="predicted"/>
<dbReference type="EMBL" id="BAABZQ010000001">
    <property type="protein sequence ID" value="GAA6500794.1"/>
    <property type="molecule type" value="Genomic_DNA"/>
</dbReference>
<organism evidence="2 3">
    <name type="scientific">Blautia parvula</name>
    <dbReference type="NCBI Taxonomy" id="2877527"/>
    <lineage>
        <taxon>Bacteria</taxon>
        <taxon>Bacillati</taxon>
        <taxon>Bacillota</taxon>
        <taxon>Clostridia</taxon>
        <taxon>Lachnospirales</taxon>
        <taxon>Lachnospiraceae</taxon>
        <taxon>Blautia</taxon>
    </lineage>
</organism>
<feature type="region of interest" description="Disordered" evidence="1">
    <location>
        <begin position="1"/>
        <end position="20"/>
    </location>
</feature>
<dbReference type="Proteomes" id="UP001600941">
    <property type="component" value="Unassembled WGS sequence"/>
</dbReference>
<comment type="caution">
    <text evidence="2">The sequence shown here is derived from an EMBL/GenBank/DDBJ whole genome shotgun (WGS) entry which is preliminary data.</text>
</comment>
<accession>A0ABQ0BWA6</accession>
<evidence type="ECO:0000313" key="2">
    <source>
        <dbReference type="EMBL" id="GAA6500794.1"/>
    </source>
</evidence>